<dbReference type="InterPro" id="IPR003660">
    <property type="entry name" value="HAMP_dom"/>
</dbReference>
<feature type="transmembrane region" description="Helical" evidence="2">
    <location>
        <begin position="20"/>
        <end position="41"/>
    </location>
</feature>
<dbReference type="EMBL" id="DRBS01000041">
    <property type="protein sequence ID" value="HDD43435.1"/>
    <property type="molecule type" value="Genomic_DNA"/>
</dbReference>
<dbReference type="Proteomes" id="UP000886289">
    <property type="component" value="Unassembled WGS sequence"/>
</dbReference>
<keyword evidence="2" id="KW-0812">Transmembrane</keyword>
<evidence type="ECO:0000313" key="4">
    <source>
        <dbReference type="EMBL" id="HDD43435.1"/>
    </source>
</evidence>
<dbReference type="SUPFAM" id="SSF158472">
    <property type="entry name" value="HAMP domain-like"/>
    <property type="match status" value="1"/>
</dbReference>
<keyword evidence="2" id="KW-0472">Membrane</keyword>
<evidence type="ECO:0000259" key="3">
    <source>
        <dbReference type="PROSITE" id="PS50885"/>
    </source>
</evidence>
<comment type="caution">
    <text evidence="4">The sequence shown here is derived from an EMBL/GenBank/DDBJ whole genome shotgun (WGS) entry which is preliminary data.</text>
</comment>
<dbReference type="CDD" id="cd06225">
    <property type="entry name" value="HAMP"/>
    <property type="match status" value="1"/>
</dbReference>
<feature type="coiled-coil region" evidence="1">
    <location>
        <begin position="118"/>
        <end position="152"/>
    </location>
</feature>
<evidence type="ECO:0000256" key="1">
    <source>
        <dbReference type="SAM" id="Coils"/>
    </source>
</evidence>
<feature type="domain" description="HAMP" evidence="3">
    <location>
        <begin position="88"/>
        <end position="140"/>
    </location>
</feature>
<keyword evidence="2" id="KW-1133">Transmembrane helix</keyword>
<dbReference type="GO" id="GO:0016020">
    <property type="term" value="C:membrane"/>
    <property type="evidence" value="ECO:0007669"/>
    <property type="project" value="InterPro"/>
</dbReference>
<dbReference type="Pfam" id="PF00672">
    <property type="entry name" value="HAMP"/>
    <property type="match status" value="1"/>
</dbReference>
<accession>A0A7C0U1Q0</accession>
<dbReference type="GO" id="GO:0007165">
    <property type="term" value="P:signal transduction"/>
    <property type="evidence" value="ECO:0007669"/>
    <property type="project" value="InterPro"/>
</dbReference>
<keyword evidence="1" id="KW-0175">Coiled coil</keyword>
<organism evidence="4">
    <name type="scientific">Desulfofervidus auxilii</name>
    <dbReference type="NCBI Taxonomy" id="1621989"/>
    <lineage>
        <taxon>Bacteria</taxon>
        <taxon>Pseudomonadati</taxon>
        <taxon>Thermodesulfobacteriota</taxon>
        <taxon>Candidatus Desulfofervidia</taxon>
        <taxon>Candidatus Desulfofervidales</taxon>
        <taxon>Candidatus Desulfofervidaceae</taxon>
        <taxon>Candidatus Desulfofervidus</taxon>
    </lineage>
</organism>
<protein>
    <submittedName>
        <fullName evidence="4">Methyl-accepting chemotaxis protein</fullName>
    </submittedName>
</protein>
<evidence type="ECO:0000256" key="2">
    <source>
        <dbReference type="SAM" id="Phobius"/>
    </source>
</evidence>
<sequence>MQRRKRLNFSIKREFQLRLLFKVFIIVLISVISSLLILYIISRQELGETYYQAHIRIKSFQELLLPVIIGGILVGSLVGFLVALFFPHPIAGPLYRIEKELKKVGEGDLTLNLRIRKNDELQDLVSVINEMIKNLNEKVKLLKLNCEKLNIALEKGNIDAARSASTELKETIATFKVKN</sequence>
<dbReference type="AlphaFoldDB" id="A0A7C0U1Q0"/>
<name>A0A7C0U1Q0_DESA2</name>
<feature type="transmembrane region" description="Helical" evidence="2">
    <location>
        <begin position="63"/>
        <end position="86"/>
    </location>
</feature>
<dbReference type="Gene3D" id="6.10.340.10">
    <property type="match status" value="1"/>
</dbReference>
<proteinExistence type="predicted"/>
<dbReference type="SMART" id="SM00304">
    <property type="entry name" value="HAMP"/>
    <property type="match status" value="1"/>
</dbReference>
<gene>
    <name evidence="4" type="ORF">ENG63_01035</name>
</gene>
<reference evidence="4" key="1">
    <citation type="journal article" date="2020" name="mSystems">
        <title>Genome- and Community-Level Interaction Insights into Carbon Utilization and Element Cycling Functions of Hydrothermarchaeota in Hydrothermal Sediment.</title>
        <authorList>
            <person name="Zhou Z."/>
            <person name="Liu Y."/>
            <person name="Xu W."/>
            <person name="Pan J."/>
            <person name="Luo Z.H."/>
            <person name="Li M."/>
        </authorList>
    </citation>
    <scope>NUCLEOTIDE SEQUENCE [LARGE SCALE GENOMIC DNA]</scope>
    <source>
        <strain evidence="4">HyVt-233</strain>
    </source>
</reference>
<dbReference type="PROSITE" id="PS50885">
    <property type="entry name" value="HAMP"/>
    <property type="match status" value="1"/>
</dbReference>